<reference evidence="3" key="2">
    <citation type="submission" date="2024-04" db="EMBL/GenBank/DDBJ databases">
        <authorList>
            <person name="Chen Y."/>
            <person name="Shah S."/>
            <person name="Dougan E. K."/>
            <person name="Thang M."/>
            <person name="Chan C."/>
        </authorList>
    </citation>
    <scope>NUCLEOTIDE SEQUENCE [LARGE SCALE GENOMIC DNA]</scope>
</reference>
<evidence type="ECO:0000313" key="3">
    <source>
        <dbReference type="EMBL" id="CAL1159596.1"/>
    </source>
</evidence>
<proteinExistence type="predicted"/>
<organism evidence="2">
    <name type="scientific">Cladocopium goreaui</name>
    <dbReference type="NCBI Taxonomy" id="2562237"/>
    <lineage>
        <taxon>Eukaryota</taxon>
        <taxon>Sar</taxon>
        <taxon>Alveolata</taxon>
        <taxon>Dinophyceae</taxon>
        <taxon>Suessiales</taxon>
        <taxon>Symbiodiniaceae</taxon>
        <taxon>Cladocopium</taxon>
    </lineage>
</organism>
<name>A0A9P1G9S7_9DINO</name>
<comment type="caution">
    <text evidence="2">The sequence shown here is derived from an EMBL/GenBank/DDBJ whole genome shotgun (WGS) entry which is preliminary data.</text>
</comment>
<keyword evidence="4" id="KW-1185">Reference proteome</keyword>
<dbReference type="EMBL" id="CAMXCT030003780">
    <property type="protein sequence ID" value="CAL4793533.1"/>
    <property type="molecule type" value="Genomic_DNA"/>
</dbReference>
<protein>
    <submittedName>
        <fullName evidence="2">Uncharacterized protein</fullName>
    </submittedName>
</protein>
<sequence length="273" mass="30859">MPAKKRMKLEMSPEPSQTIYSSQASTAPSSQSSQTFLTQDFDQVGFGDGLDGAFDEAVTGRDSLCKSEDYELVKCDEDEVEDNVAEGDVTCGDPGQLASYSPFLARNRDFYGLAVSLMRLQGIDLRRFPPTTKGVVREFFQRYHPFAKQDLLWSLSFEEESGSGPRTKYRATLTTYVLNDRKFQGKMSSTSMRLAEESAVIAFREDPEVREIAKVLPPPRKKIKEWVHLNSQERERLVAAGFDTSIVLEEFVQSVYMHFRELGCRTALWDGNA</sequence>
<feature type="compositionally biased region" description="Low complexity" evidence="1">
    <location>
        <begin position="21"/>
        <end position="34"/>
    </location>
</feature>
<accession>A0A9P1G9S7</accession>
<evidence type="ECO:0000313" key="2">
    <source>
        <dbReference type="EMBL" id="CAI4006221.1"/>
    </source>
</evidence>
<dbReference type="AlphaFoldDB" id="A0A9P1G9S7"/>
<evidence type="ECO:0000313" key="4">
    <source>
        <dbReference type="Proteomes" id="UP001152797"/>
    </source>
</evidence>
<evidence type="ECO:0000256" key="1">
    <source>
        <dbReference type="SAM" id="MobiDB-lite"/>
    </source>
</evidence>
<dbReference type="EMBL" id="CAMXCT010003780">
    <property type="protein sequence ID" value="CAI4006221.1"/>
    <property type="molecule type" value="Genomic_DNA"/>
</dbReference>
<dbReference type="OrthoDB" id="417030at2759"/>
<dbReference type="Proteomes" id="UP001152797">
    <property type="component" value="Unassembled WGS sequence"/>
</dbReference>
<gene>
    <name evidence="2" type="ORF">C1SCF055_LOCUS31879</name>
</gene>
<dbReference type="EMBL" id="CAMXCT020003780">
    <property type="protein sequence ID" value="CAL1159596.1"/>
    <property type="molecule type" value="Genomic_DNA"/>
</dbReference>
<reference evidence="2" key="1">
    <citation type="submission" date="2022-10" db="EMBL/GenBank/DDBJ databases">
        <authorList>
            <person name="Chen Y."/>
            <person name="Dougan E. K."/>
            <person name="Chan C."/>
            <person name="Rhodes N."/>
            <person name="Thang M."/>
        </authorList>
    </citation>
    <scope>NUCLEOTIDE SEQUENCE</scope>
</reference>
<feature type="region of interest" description="Disordered" evidence="1">
    <location>
        <begin position="1"/>
        <end position="34"/>
    </location>
</feature>